<dbReference type="InterPro" id="IPR002347">
    <property type="entry name" value="SDR_fam"/>
</dbReference>
<protein>
    <submittedName>
        <fullName evidence="1">SDR family NAD(P)-dependent oxidoreductase</fullName>
    </submittedName>
</protein>
<dbReference type="SUPFAM" id="SSF51735">
    <property type="entry name" value="NAD(P)-binding Rossmann-fold domains"/>
    <property type="match status" value="1"/>
</dbReference>
<accession>A0A974P4X6</accession>
<proteinExistence type="predicted"/>
<reference evidence="1" key="1">
    <citation type="submission" date="2021-01" db="EMBL/GenBank/DDBJ databases">
        <title>Genome sequence of Phenylobacterium sp. 20VBR1 isolated from a valley glaceir, Ny-Alesund, Svalbard.</title>
        <authorList>
            <person name="Thomas F.A."/>
            <person name="Krishnan K.P."/>
            <person name="Sinha R.K."/>
        </authorList>
    </citation>
    <scope>NUCLEOTIDE SEQUENCE</scope>
    <source>
        <strain evidence="1">20VBR1</strain>
    </source>
</reference>
<organism evidence="1">
    <name type="scientific">Phenylobacterium glaciei</name>
    <dbReference type="NCBI Taxonomy" id="2803784"/>
    <lineage>
        <taxon>Bacteria</taxon>
        <taxon>Pseudomonadati</taxon>
        <taxon>Pseudomonadota</taxon>
        <taxon>Alphaproteobacteria</taxon>
        <taxon>Caulobacterales</taxon>
        <taxon>Caulobacteraceae</taxon>
        <taxon>Phenylobacterium</taxon>
    </lineage>
</organism>
<dbReference type="AlphaFoldDB" id="A0A974P4X6"/>
<name>A0A974P4X6_9CAUL</name>
<dbReference type="EMBL" id="CP068570">
    <property type="protein sequence ID" value="QQZ50768.1"/>
    <property type="molecule type" value="Genomic_DNA"/>
</dbReference>
<evidence type="ECO:0000313" key="1">
    <source>
        <dbReference type="EMBL" id="QQZ50768.1"/>
    </source>
</evidence>
<dbReference type="InterPro" id="IPR036291">
    <property type="entry name" value="NAD(P)-bd_dom_sf"/>
</dbReference>
<dbReference type="Pfam" id="PF00106">
    <property type="entry name" value="adh_short"/>
    <property type="match status" value="1"/>
</dbReference>
<gene>
    <name evidence="1" type="ORF">JKL49_05255</name>
</gene>
<dbReference type="Gene3D" id="3.40.50.720">
    <property type="entry name" value="NAD(P)-binding Rossmann-like Domain"/>
    <property type="match status" value="1"/>
</dbReference>
<sequence length="46" mass="4752">MRDLTGKTAFITGGASGLGLAMAHAFGEAGMNVMLADIEERRCSPP</sequence>